<dbReference type="SUPFAM" id="SSF81383">
    <property type="entry name" value="F-box domain"/>
    <property type="match status" value="1"/>
</dbReference>
<dbReference type="Gramene" id="mRNA:HanXRQr2_Chr17g0822741">
    <property type="protein sequence ID" value="mRNA:HanXRQr2_Chr17g0822741"/>
    <property type="gene ID" value="HanXRQr2_Chr17g0822741"/>
</dbReference>
<dbReference type="Gene3D" id="1.20.1280.50">
    <property type="match status" value="1"/>
</dbReference>
<dbReference type="InterPro" id="IPR050232">
    <property type="entry name" value="FBL13/AtMIF1-like"/>
</dbReference>
<evidence type="ECO:0000259" key="1">
    <source>
        <dbReference type="PROSITE" id="PS50181"/>
    </source>
</evidence>
<feature type="domain" description="F-box" evidence="1">
    <location>
        <begin position="9"/>
        <end position="59"/>
    </location>
</feature>
<dbReference type="PROSITE" id="PS50181">
    <property type="entry name" value="FBOX"/>
    <property type="match status" value="1"/>
</dbReference>
<dbReference type="SUPFAM" id="SSF52047">
    <property type="entry name" value="RNI-like"/>
    <property type="match status" value="1"/>
</dbReference>
<dbReference type="Gene3D" id="3.80.10.10">
    <property type="entry name" value="Ribonuclease Inhibitor"/>
    <property type="match status" value="1"/>
</dbReference>
<gene>
    <name evidence="3" type="ORF">HannXRQ_Chr17g0565041</name>
    <name evidence="2" type="ORF">HanXRQr2_Chr17g0822741</name>
</gene>
<dbReference type="EMBL" id="CM007906">
    <property type="protein sequence ID" value="OTF87726.1"/>
    <property type="molecule type" value="Genomic_DNA"/>
</dbReference>
<evidence type="ECO:0000313" key="4">
    <source>
        <dbReference type="Proteomes" id="UP000215914"/>
    </source>
</evidence>
<proteinExistence type="predicted"/>
<dbReference type="AlphaFoldDB" id="A0A251RTM8"/>
<reference evidence="3" key="2">
    <citation type="submission" date="2017-02" db="EMBL/GenBank/DDBJ databases">
        <title>Sunflower complete genome.</title>
        <authorList>
            <person name="Langlade N."/>
            <person name="Munos S."/>
        </authorList>
    </citation>
    <scope>NUCLEOTIDE SEQUENCE [LARGE SCALE GENOMIC DNA]</scope>
    <source>
        <tissue evidence="3">Leaves</tissue>
    </source>
</reference>
<dbReference type="FunCoup" id="A0A251RTM8">
    <property type="interactions" value="1782"/>
</dbReference>
<reference evidence="2 4" key="1">
    <citation type="journal article" date="2017" name="Nature">
        <title>The sunflower genome provides insights into oil metabolism, flowering and Asterid evolution.</title>
        <authorList>
            <person name="Badouin H."/>
            <person name="Gouzy J."/>
            <person name="Grassa C.J."/>
            <person name="Murat F."/>
            <person name="Staton S.E."/>
            <person name="Cottret L."/>
            <person name="Lelandais-Briere C."/>
            <person name="Owens G.L."/>
            <person name="Carrere S."/>
            <person name="Mayjonade B."/>
            <person name="Legrand L."/>
            <person name="Gill N."/>
            <person name="Kane N.C."/>
            <person name="Bowers J.E."/>
            <person name="Hubner S."/>
            <person name="Bellec A."/>
            <person name="Berard A."/>
            <person name="Berges H."/>
            <person name="Blanchet N."/>
            <person name="Boniface M.C."/>
            <person name="Brunel D."/>
            <person name="Catrice O."/>
            <person name="Chaidir N."/>
            <person name="Claudel C."/>
            <person name="Donnadieu C."/>
            <person name="Faraut T."/>
            <person name="Fievet G."/>
            <person name="Helmstetter N."/>
            <person name="King M."/>
            <person name="Knapp S.J."/>
            <person name="Lai Z."/>
            <person name="Le Paslier M.C."/>
            <person name="Lippi Y."/>
            <person name="Lorenzon L."/>
            <person name="Mandel J.R."/>
            <person name="Marage G."/>
            <person name="Marchand G."/>
            <person name="Marquand E."/>
            <person name="Bret-Mestries E."/>
            <person name="Morien E."/>
            <person name="Nambeesan S."/>
            <person name="Nguyen T."/>
            <person name="Pegot-Espagnet P."/>
            <person name="Pouilly N."/>
            <person name="Raftis F."/>
            <person name="Sallet E."/>
            <person name="Schiex T."/>
            <person name="Thomas J."/>
            <person name="Vandecasteele C."/>
            <person name="Vares D."/>
            <person name="Vear F."/>
            <person name="Vautrin S."/>
            <person name="Crespi M."/>
            <person name="Mangin B."/>
            <person name="Burke J.M."/>
            <person name="Salse J."/>
            <person name="Munos S."/>
            <person name="Vincourt P."/>
            <person name="Rieseberg L.H."/>
            <person name="Langlade N.B."/>
        </authorList>
    </citation>
    <scope>NUCLEOTIDE SEQUENCE [LARGE SCALE GENOMIC DNA]</scope>
    <source>
        <strain evidence="4">cv. SF193</strain>
        <tissue evidence="2">Leaves</tissue>
    </source>
</reference>
<dbReference type="STRING" id="4232.A0A251RTM8"/>
<dbReference type="PANTHER" id="PTHR31900">
    <property type="entry name" value="F-BOX/RNI SUPERFAMILY PROTEIN-RELATED"/>
    <property type="match status" value="1"/>
</dbReference>
<dbReference type="Pfam" id="PF24758">
    <property type="entry name" value="LRR_At5g56370"/>
    <property type="match status" value="1"/>
</dbReference>
<evidence type="ECO:0000313" key="3">
    <source>
        <dbReference type="EMBL" id="OTF87726.1"/>
    </source>
</evidence>
<accession>A0A251RTM8</accession>
<dbReference type="InterPro" id="IPR036047">
    <property type="entry name" value="F-box-like_dom_sf"/>
</dbReference>
<reference evidence="2" key="3">
    <citation type="submission" date="2020-06" db="EMBL/GenBank/DDBJ databases">
        <title>Helianthus annuus Genome sequencing and assembly Release 2.</title>
        <authorList>
            <person name="Gouzy J."/>
            <person name="Langlade N."/>
            <person name="Munos S."/>
        </authorList>
    </citation>
    <scope>NUCLEOTIDE SEQUENCE</scope>
    <source>
        <tissue evidence="2">Leaves</tissue>
    </source>
</reference>
<dbReference type="OrthoDB" id="612216at2759"/>
<dbReference type="EMBL" id="MNCJ02000332">
    <property type="protein sequence ID" value="KAF5757105.1"/>
    <property type="molecule type" value="Genomic_DNA"/>
</dbReference>
<protein>
    <submittedName>
        <fullName evidence="2">F-box domain, leucine-rich repeat domain superfamily, F-box-like domain superfamily</fullName>
    </submittedName>
    <submittedName>
        <fullName evidence="3">Putative F-box/RNI-like superfamily protein</fullName>
    </submittedName>
</protein>
<evidence type="ECO:0000313" key="2">
    <source>
        <dbReference type="EMBL" id="KAF5757105.1"/>
    </source>
</evidence>
<dbReference type="InParanoid" id="A0A251RTM8"/>
<dbReference type="Pfam" id="PF00646">
    <property type="entry name" value="F-box"/>
    <property type="match status" value="1"/>
</dbReference>
<dbReference type="Proteomes" id="UP000215914">
    <property type="component" value="Chromosome 17"/>
</dbReference>
<dbReference type="CDD" id="cd22160">
    <property type="entry name" value="F-box_AtFBL13-like"/>
    <property type="match status" value="1"/>
</dbReference>
<dbReference type="InterPro" id="IPR001810">
    <property type="entry name" value="F-box_dom"/>
</dbReference>
<dbReference type="InterPro" id="IPR032675">
    <property type="entry name" value="LRR_dom_sf"/>
</dbReference>
<dbReference type="PANTHER" id="PTHR31900:SF31">
    <property type="entry name" value="F-BOX_LRR-REPEAT PROTEIN 13-LIKE"/>
    <property type="match status" value="1"/>
</dbReference>
<dbReference type="InterPro" id="IPR055411">
    <property type="entry name" value="LRR_FXL15/At3g58940/PEG3-like"/>
</dbReference>
<dbReference type="OMA" id="ATDCYEN"/>
<sequence length="386" mass="44630">MSSTIENVDDMLSMLPGEVLSRILSLMPTKYAVRTSVLSKRWRYTWTSVTNLDFDYTRRLRSNENIITKFVDGNEKNFIKFVDRALKFCKTSNVELFRLHVSNYHHAIGSSVSNWIDNAVRLNVRELDICVLQSRLPLSVFTCKTLTNLRLELSVCDYCVWEFPSSIYLPCLKTLELVGYCNPFIEVFNFIRGCPVLESLSLEVSSNDEEDYIFNIPTLKRLKLIYISATDCYENKIVLHVPKLEYLFVGGVLCSFFEMKDVSSLVGASIACWQSTSDFMWADILNKITGVQNLSIEIFPFTSPLPIFSNMKQLELKGTWESGQIIQFLESCPELKILSIDFVDWRDFKVLKIPRASPHCEIRFRTWKSPPPQEFEDDDPYEGFAF</sequence>
<name>A0A251RTM8_HELAN</name>
<keyword evidence="4" id="KW-1185">Reference proteome</keyword>
<organism evidence="3 4">
    <name type="scientific">Helianthus annuus</name>
    <name type="common">Common sunflower</name>
    <dbReference type="NCBI Taxonomy" id="4232"/>
    <lineage>
        <taxon>Eukaryota</taxon>
        <taxon>Viridiplantae</taxon>
        <taxon>Streptophyta</taxon>
        <taxon>Embryophyta</taxon>
        <taxon>Tracheophyta</taxon>
        <taxon>Spermatophyta</taxon>
        <taxon>Magnoliopsida</taxon>
        <taxon>eudicotyledons</taxon>
        <taxon>Gunneridae</taxon>
        <taxon>Pentapetalae</taxon>
        <taxon>asterids</taxon>
        <taxon>campanulids</taxon>
        <taxon>Asterales</taxon>
        <taxon>Asteraceae</taxon>
        <taxon>Asteroideae</taxon>
        <taxon>Heliantheae alliance</taxon>
        <taxon>Heliantheae</taxon>
        <taxon>Helianthus</taxon>
    </lineage>
</organism>
<dbReference type="SMART" id="SM00256">
    <property type="entry name" value="FBOX"/>
    <property type="match status" value="1"/>
</dbReference>
<dbReference type="InterPro" id="IPR053781">
    <property type="entry name" value="F-box_AtFBL13-like"/>
</dbReference>